<dbReference type="AlphaFoldDB" id="W1Q036"/>
<name>W1Q036_AMBTC</name>
<evidence type="ECO:0000256" key="1">
    <source>
        <dbReference type="SAM" id="MobiDB-lite"/>
    </source>
</evidence>
<protein>
    <submittedName>
        <fullName evidence="2">Uncharacterized protein</fullName>
    </submittedName>
</protein>
<evidence type="ECO:0000313" key="3">
    <source>
        <dbReference type="Proteomes" id="UP000017836"/>
    </source>
</evidence>
<dbReference type="Proteomes" id="UP000017836">
    <property type="component" value="Unassembled WGS sequence"/>
</dbReference>
<sequence length="76" mass="8273">MHRHCMSEGDTVPDASEGLVIFSCSCTTLRVEGGTSRGSGQGIEGEKSEEKKRKNELLDANIGYKFFSWGESSGEK</sequence>
<feature type="compositionally biased region" description="Basic and acidic residues" evidence="1">
    <location>
        <begin position="44"/>
        <end position="54"/>
    </location>
</feature>
<feature type="region of interest" description="Disordered" evidence="1">
    <location>
        <begin position="31"/>
        <end position="54"/>
    </location>
</feature>
<reference evidence="3" key="1">
    <citation type="journal article" date="2013" name="Science">
        <title>The Amborella genome and the evolution of flowering plants.</title>
        <authorList>
            <consortium name="Amborella Genome Project"/>
        </authorList>
    </citation>
    <scope>NUCLEOTIDE SEQUENCE [LARGE SCALE GENOMIC DNA]</scope>
</reference>
<keyword evidence="3" id="KW-1185">Reference proteome</keyword>
<dbReference type="EMBL" id="KI392567">
    <property type="protein sequence ID" value="ERN13711.1"/>
    <property type="molecule type" value="Genomic_DNA"/>
</dbReference>
<organism evidence="2 3">
    <name type="scientific">Amborella trichopoda</name>
    <dbReference type="NCBI Taxonomy" id="13333"/>
    <lineage>
        <taxon>Eukaryota</taxon>
        <taxon>Viridiplantae</taxon>
        <taxon>Streptophyta</taxon>
        <taxon>Embryophyta</taxon>
        <taxon>Tracheophyta</taxon>
        <taxon>Spermatophyta</taxon>
        <taxon>Magnoliopsida</taxon>
        <taxon>Amborellales</taxon>
        <taxon>Amborellaceae</taxon>
        <taxon>Amborella</taxon>
    </lineage>
</organism>
<proteinExistence type="predicted"/>
<gene>
    <name evidence="2" type="ORF">AMTR_s00049p00157230</name>
</gene>
<dbReference type="Gramene" id="ERN13711">
    <property type="protein sequence ID" value="ERN13711"/>
    <property type="gene ID" value="AMTR_s00049p00157230"/>
</dbReference>
<accession>W1Q036</accession>
<evidence type="ECO:0000313" key="2">
    <source>
        <dbReference type="EMBL" id="ERN13711.1"/>
    </source>
</evidence>
<dbReference type="HOGENOM" id="CLU_2657766_0_0_1"/>